<comment type="caution">
    <text evidence="1">The sequence shown here is derived from an EMBL/GenBank/DDBJ whole genome shotgun (WGS) entry which is preliminary data.</text>
</comment>
<dbReference type="RefSeq" id="WP_345002014.1">
    <property type="nucleotide sequence ID" value="NZ_BAABFR010000224.1"/>
</dbReference>
<dbReference type="Proteomes" id="UP001500635">
    <property type="component" value="Unassembled WGS sequence"/>
</dbReference>
<sequence length="156" mass="16880">MALVPRVLMSYEGTVDLREGMFFLSCFGTTVPADLLAAVTVHGAATNKATAGFASPSRFQDALPVSVEHWDSAPAPAGEWNRVLTTHVCLDTSGELEFFSGGRVGFEFPVARGWYVVEGSVASDGDGADRWRVRLWHAEESGPDSAEISRLSRFAR</sequence>
<dbReference type="EMBL" id="BAABFR010000224">
    <property type="protein sequence ID" value="GAA4408558.1"/>
    <property type="molecule type" value="Genomic_DNA"/>
</dbReference>
<evidence type="ECO:0000313" key="2">
    <source>
        <dbReference type="Proteomes" id="UP001500635"/>
    </source>
</evidence>
<name>A0ABP8KL08_9ACTN</name>
<proteinExistence type="predicted"/>
<keyword evidence="2" id="KW-1185">Reference proteome</keyword>
<evidence type="ECO:0000313" key="1">
    <source>
        <dbReference type="EMBL" id="GAA4408558.1"/>
    </source>
</evidence>
<organism evidence="1 2">
    <name type="scientific">Tsukamurella soli</name>
    <dbReference type="NCBI Taxonomy" id="644556"/>
    <lineage>
        <taxon>Bacteria</taxon>
        <taxon>Bacillati</taxon>
        <taxon>Actinomycetota</taxon>
        <taxon>Actinomycetes</taxon>
        <taxon>Mycobacteriales</taxon>
        <taxon>Tsukamurellaceae</taxon>
        <taxon>Tsukamurella</taxon>
    </lineage>
</organism>
<gene>
    <name evidence="1" type="ORF">GCM10023147_52430</name>
</gene>
<reference evidence="2" key="1">
    <citation type="journal article" date="2019" name="Int. J. Syst. Evol. Microbiol.">
        <title>The Global Catalogue of Microorganisms (GCM) 10K type strain sequencing project: providing services to taxonomists for standard genome sequencing and annotation.</title>
        <authorList>
            <consortium name="The Broad Institute Genomics Platform"/>
            <consortium name="The Broad Institute Genome Sequencing Center for Infectious Disease"/>
            <person name="Wu L."/>
            <person name="Ma J."/>
        </authorList>
    </citation>
    <scope>NUCLEOTIDE SEQUENCE [LARGE SCALE GENOMIC DNA]</scope>
    <source>
        <strain evidence="2">JCM 17688</strain>
    </source>
</reference>
<protein>
    <submittedName>
        <fullName evidence="1">Uncharacterized protein</fullName>
    </submittedName>
</protein>
<accession>A0ABP8KL08</accession>